<reference evidence="2 3" key="1">
    <citation type="submission" date="2015-12" db="EMBL/GenBank/DDBJ databases">
        <title>Draft genome sequence of Streptomyces silvensis ATCC 53525, a producer of novel hormone antagonists.</title>
        <authorList>
            <person name="Johnston C.W."/>
            <person name="Li Y."/>
            <person name="Magarvey N.A."/>
        </authorList>
    </citation>
    <scope>NUCLEOTIDE SEQUENCE [LARGE SCALE GENOMIC DNA]</scope>
    <source>
        <strain evidence="2 3">ATCC 53525</strain>
    </source>
</reference>
<keyword evidence="1" id="KW-0812">Transmembrane</keyword>
<keyword evidence="1" id="KW-1133">Transmembrane helix</keyword>
<comment type="caution">
    <text evidence="2">The sequence shown here is derived from an EMBL/GenBank/DDBJ whole genome shotgun (WGS) entry which is preliminary data.</text>
</comment>
<sequence>MYAQMYAQMYATISRRREPMATGRAEALAMRTAGLVIFVLTTALTLAALAMAVTSHRPADAVGLVALAGLLASGAYGTGRRLFKG</sequence>
<dbReference type="EMBL" id="LOCL01000029">
    <property type="protein sequence ID" value="KUF18757.1"/>
    <property type="molecule type" value="Genomic_DNA"/>
</dbReference>
<dbReference type="AlphaFoldDB" id="A0A0W7X757"/>
<keyword evidence="1" id="KW-0472">Membrane</keyword>
<dbReference type="STRING" id="1765722.AT728_06840"/>
<accession>A0A0W7X757</accession>
<name>A0A0W7X757_9ACTN</name>
<organism evidence="2 3">
    <name type="scientific">Streptomyces silvensis</name>
    <dbReference type="NCBI Taxonomy" id="1765722"/>
    <lineage>
        <taxon>Bacteria</taxon>
        <taxon>Bacillati</taxon>
        <taxon>Actinomycetota</taxon>
        <taxon>Actinomycetes</taxon>
        <taxon>Kitasatosporales</taxon>
        <taxon>Streptomycetaceae</taxon>
        <taxon>Streptomyces</taxon>
    </lineage>
</organism>
<feature type="transmembrane region" description="Helical" evidence="1">
    <location>
        <begin position="62"/>
        <end position="79"/>
    </location>
</feature>
<protein>
    <submittedName>
        <fullName evidence="2">Uncharacterized protein</fullName>
    </submittedName>
</protein>
<evidence type="ECO:0000256" key="1">
    <source>
        <dbReference type="SAM" id="Phobius"/>
    </source>
</evidence>
<evidence type="ECO:0000313" key="3">
    <source>
        <dbReference type="Proteomes" id="UP000054804"/>
    </source>
</evidence>
<dbReference type="Proteomes" id="UP000054804">
    <property type="component" value="Unassembled WGS sequence"/>
</dbReference>
<evidence type="ECO:0000313" key="2">
    <source>
        <dbReference type="EMBL" id="KUF18757.1"/>
    </source>
</evidence>
<proteinExistence type="predicted"/>
<keyword evidence="3" id="KW-1185">Reference proteome</keyword>
<gene>
    <name evidence="2" type="ORF">AT728_06840</name>
</gene>